<sequence>MASAALLLGLFVIVAMQIMIFFIALSQSPSKALMCLVFPFYVYFYAGKDPKAKPYLNAWYVGAALLLIGTIAMN</sequence>
<keyword evidence="1" id="KW-1133">Transmembrane helix</keyword>
<accession>A0A7H9BM34</accession>
<dbReference type="RefSeq" id="WP_179354949.1">
    <property type="nucleotide sequence ID" value="NZ_CP058627.1"/>
</dbReference>
<keyword evidence="3" id="KW-1185">Reference proteome</keyword>
<dbReference type="Proteomes" id="UP000509597">
    <property type="component" value="Chromosome"/>
</dbReference>
<dbReference type="KEGG" id="chiz:HQ393_09340"/>
<dbReference type="AlphaFoldDB" id="A0A7H9BM34"/>
<evidence type="ECO:0000313" key="3">
    <source>
        <dbReference type="Proteomes" id="UP000509597"/>
    </source>
</evidence>
<evidence type="ECO:0000256" key="1">
    <source>
        <dbReference type="SAM" id="Phobius"/>
    </source>
</evidence>
<proteinExistence type="predicted"/>
<feature type="transmembrane region" description="Helical" evidence="1">
    <location>
        <begin position="56"/>
        <end position="73"/>
    </location>
</feature>
<keyword evidence="1" id="KW-0472">Membrane</keyword>
<keyword evidence="1" id="KW-0812">Transmembrane</keyword>
<reference evidence="2 3" key="1">
    <citation type="submission" date="2020-07" db="EMBL/GenBank/DDBJ databases">
        <title>Complete genome sequence of Chitinibacter sp. 2T18.</title>
        <authorList>
            <person name="Bae J.-W."/>
            <person name="Choi J.-W."/>
        </authorList>
    </citation>
    <scope>NUCLEOTIDE SEQUENCE [LARGE SCALE GENOMIC DNA]</scope>
    <source>
        <strain evidence="2 3">2T18</strain>
    </source>
</reference>
<organism evidence="2 3">
    <name type="scientific">Chitinibacter bivalviorum</name>
    <dbReference type="NCBI Taxonomy" id="2739434"/>
    <lineage>
        <taxon>Bacteria</taxon>
        <taxon>Pseudomonadati</taxon>
        <taxon>Pseudomonadota</taxon>
        <taxon>Betaproteobacteria</taxon>
        <taxon>Neisseriales</taxon>
        <taxon>Chitinibacteraceae</taxon>
        <taxon>Chitinibacter</taxon>
    </lineage>
</organism>
<protein>
    <submittedName>
        <fullName evidence="2">Uncharacterized protein</fullName>
    </submittedName>
</protein>
<evidence type="ECO:0000313" key="2">
    <source>
        <dbReference type="EMBL" id="QLG88434.1"/>
    </source>
</evidence>
<gene>
    <name evidence="2" type="ORF">HQ393_09340</name>
</gene>
<dbReference type="EMBL" id="CP058627">
    <property type="protein sequence ID" value="QLG88434.1"/>
    <property type="molecule type" value="Genomic_DNA"/>
</dbReference>
<name>A0A7H9BM34_9NEIS</name>